<keyword evidence="5" id="KW-1185">Reference proteome</keyword>
<dbReference type="Gene3D" id="3.10.100.10">
    <property type="entry name" value="Mannose-Binding Protein A, subunit A"/>
    <property type="match status" value="1"/>
</dbReference>
<feature type="compositionally biased region" description="Low complexity" evidence="2">
    <location>
        <begin position="167"/>
        <end position="188"/>
    </location>
</feature>
<dbReference type="PANTHER" id="PTHR22803">
    <property type="entry name" value="MANNOSE, PHOSPHOLIPASE, LECTIN RECEPTOR RELATED"/>
    <property type="match status" value="1"/>
</dbReference>
<evidence type="ECO:0000256" key="1">
    <source>
        <dbReference type="ARBA" id="ARBA00023157"/>
    </source>
</evidence>
<dbReference type="PROSITE" id="PS50041">
    <property type="entry name" value="C_TYPE_LECTIN_2"/>
    <property type="match status" value="1"/>
</dbReference>
<dbReference type="STRING" id="400727.A0A2T7NNF7"/>
<dbReference type="InterPro" id="IPR016187">
    <property type="entry name" value="CTDL_fold"/>
</dbReference>
<dbReference type="AlphaFoldDB" id="A0A2T7NNF7"/>
<proteinExistence type="predicted"/>
<evidence type="ECO:0000256" key="2">
    <source>
        <dbReference type="SAM" id="MobiDB-lite"/>
    </source>
</evidence>
<reference evidence="4 5" key="1">
    <citation type="submission" date="2018-04" db="EMBL/GenBank/DDBJ databases">
        <title>The genome of golden apple snail Pomacea canaliculata provides insight into stress tolerance and invasive adaptation.</title>
        <authorList>
            <person name="Liu C."/>
            <person name="Liu B."/>
            <person name="Ren Y."/>
            <person name="Zhang Y."/>
            <person name="Wang H."/>
            <person name="Li S."/>
            <person name="Jiang F."/>
            <person name="Yin L."/>
            <person name="Zhang G."/>
            <person name="Qian W."/>
            <person name="Fan W."/>
        </authorList>
    </citation>
    <scope>NUCLEOTIDE SEQUENCE [LARGE SCALE GENOMIC DNA]</scope>
    <source>
        <strain evidence="4">SZHN2017</strain>
        <tissue evidence="4">Muscle</tissue>
    </source>
</reference>
<feature type="compositionally biased region" description="Low complexity" evidence="2">
    <location>
        <begin position="387"/>
        <end position="398"/>
    </location>
</feature>
<dbReference type="InterPro" id="IPR050111">
    <property type="entry name" value="C-type_lectin/snaclec_domain"/>
</dbReference>
<dbReference type="PROSITE" id="PS00615">
    <property type="entry name" value="C_TYPE_LECTIN_1"/>
    <property type="match status" value="1"/>
</dbReference>
<accession>A0A2T7NNF7</accession>
<dbReference type="CDD" id="cd00037">
    <property type="entry name" value="CLECT"/>
    <property type="match status" value="1"/>
</dbReference>
<dbReference type="OrthoDB" id="430044at2759"/>
<keyword evidence="1" id="KW-1015">Disulfide bond</keyword>
<dbReference type="SUPFAM" id="SSF56436">
    <property type="entry name" value="C-type lectin-like"/>
    <property type="match status" value="1"/>
</dbReference>
<organism evidence="4 5">
    <name type="scientific">Pomacea canaliculata</name>
    <name type="common">Golden apple snail</name>
    <dbReference type="NCBI Taxonomy" id="400727"/>
    <lineage>
        <taxon>Eukaryota</taxon>
        <taxon>Metazoa</taxon>
        <taxon>Spiralia</taxon>
        <taxon>Lophotrochozoa</taxon>
        <taxon>Mollusca</taxon>
        <taxon>Gastropoda</taxon>
        <taxon>Caenogastropoda</taxon>
        <taxon>Architaenioglossa</taxon>
        <taxon>Ampullarioidea</taxon>
        <taxon>Ampullariidae</taxon>
        <taxon>Pomacea</taxon>
    </lineage>
</organism>
<sequence>MFTRHYSLLSCVGVGEARATWELTILDEGLVERNEKLRLTLRDPVNTIVGTRRKLGVRIINAESGHCPQYLGMVSKHTDQLTLEPGDPIPGTENENPFMLHSVSQVHQASRHENRYLNTEAEPNGHLGKGLLPVSSAASPFSRGGGGGKKNGQRRNGGKKKKKINNRRNQVPLPSPTSRVVTPTTSASGSMVAGGIPRPSADTKYQPPQKCSGLTKGLLHFDDYNFHLLRCDGKAWVPWSPSSSNDERPCTCCGTGWQEYDQRCYLLVDSRLTWDEAESACVNSYGAHLTSVRSMRHLTWLGEVAAGKAFWIGLNDKRQKGRWEYSNGEPVAVTNWKGGGPRTMRSNFQKNCAVVKNLLKWRNKNCNKYRMRFVCEAPPASLQGVPTTASTGGSSSSGYNNLASNRQDDKQSRRWSAGQRGSRGNRKNVQDGFFYGQK</sequence>
<dbReference type="InterPro" id="IPR016186">
    <property type="entry name" value="C-type_lectin-like/link_sf"/>
</dbReference>
<dbReference type="InterPro" id="IPR018378">
    <property type="entry name" value="C-type_lectin_CS"/>
</dbReference>
<dbReference type="Proteomes" id="UP000245119">
    <property type="component" value="Linkage Group LG10"/>
</dbReference>
<feature type="region of interest" description="Disordered" evidence="2">
    <location>
        <begin position="120"/>
        <end position="208"/>
    </location>
</feature>
<feature type="compositionally biased region" description="Basic residues" evidence="2">
    <location>
        <begin position="151"/>
        <end position="166"/>
    </location>
</feature>
<comment type="caution">
    <text evidence="4">The sequence shown here is derived from an EMBL/GenBank/DDBJ whole genome shotgun (WGS) entry which is preliminary data.</text>
</comment>
<evidence type="ECO:0000313" key="4">
    <source>
        <dbReference type="EMBL" id="PVD22710.1"/>
    </source>
</evidence>
<dbReference type="EMBL" id="PZQS01000010">
    <property type="protein sequence ID" value="PVD22710.1"/>
    <property type="molecule type" value="Genomic_DNA"/>
</dbReference>
<name>A0A2T7NNF7_POMCA</name>
<evidence type="ECO:0000313" key="5">
    <source>
        <dbReference type="Proteomes" id="UP000245119"/>
    </source>
</evidence>
<feature type="region of interest" description="Disordered" evidence="2">
    <location>
        <begin position="383"/>
        <end position="438"/>
    </location>
</feature>
<protein>
    <recommendedName>
        <fullName evidence="3">C-type lectin domain-containing protein</fullName>
    </recommendedName>
</protein>
<dbReference type="Pfam" id="PF00059">
    <property type="entry name" value="Lectin_C"/>
    <property type="match status" value="1"/>
</dbReference>
<gene>
    <name evidence="4" type="ORF">C0Q70_15966</name>
</gene>
<dbReference type="SMART" id="SM00034">
    <property type="entry name" value="CLECT"/>
    <property type="match status" value="1"/>
</dbReference>
<dbReference type="InterPro" id="IPR001304">
    <property type="entry name" value="C-type_lectin-like"/>
</dbReference>
<evidence type="ECO:0000259" key="3">
    <source>
        <dbReference type="PROSITE" id="PS50041"/>
    </source>
</evidence>
<feature type="domain" description="C-type lectin" evidence="3">
    <location>
        <begin position="260"/>
        <end position="368"/>
    </location>
</feature>